<organism evidence="8 9">
    <name type="scientific">Amnibacterium setariae</name>
    <dbReference type="NCBI Taxonomy" id="2306585"/>
    <lineage>
        <taxon>Bacteria</taxon>
        <taxon>Bacillati</taxon>
        <taxon>Actinomycetota</taxon>
        <taxon>Actinomycetes</taxon>
        <taxon>Micrococcales</taxon>
        <taxon>Microbacteriaceae</taxon>
        <taxon>Amnibacterium</taxon>
    </lineage>
</organism>
<dbReference type="CDD" id="cd17535">
    <property type="entry name" value="REC_NarL-like"/>
    <property type="match status" value="1"/>
</dbReference>
<dbReference type="PRINTS" id="PR00038">
    <property type="entry name" value="HTHLUXR"/>
</dbReference>
<dbReference type="Gene3D" id="3.40.50.2300">
    <property type="match status" value="1"/>
</dbReference>
<feature type="modified residue" description="4-aspartylphosphate" evidence="5">
    <location>
        <position position="38"/>
    </location>
</feature>
<dbReference type="PANTHER" id="PTHR43214:SF24">
    <property type="entry name" value="TRANSCRIPTIONAL REGULATORY PROTEIN NARL-RELATED"/>
    <property type="match status" value="1"/>
</dbReference>
<proteinExistence type="predicted"/>
<dbReference type="InterPro" id="IPR039420">
    <property type="entry name" value="WalR-like"/>
</dbReference>
<dbReference type="InterPro" id="IPR016032">
    <property type="entry name" value="Sig_transdc_resp-reg_C-effctor"/>
</dbReference>
<sequence>MRLLLEGQRDLAFAGAAHSGAEAVETAVRTRPDVVLMDLRMPDGNGLTATRLILERLPATRIVVLTTFRDQGAVQRALDAGAAGFITKDATPDELLRAVRDVAAGRPVTQAARVTPMLPDPLYAAVPEVEAIEVLTPREQEMFLHVARGLSNAQIASLAGISENTVRNHVSSLLQKLDLPTRNQVPSFAHRHGLLPAPLRIRSGG</sequence>
<keyword evidence="2" id="KW-0805">Transcription regulation</keyword>
<dbReference type="SUPFAM" id="SSF46894">
    <property type="entry name" value="C-terminal effector domain of the bipartite response regulators"/>
    <property type="match status" value="1"/>
</dbReference>
<reference evidence="9" key="1">
    <citation type="submission" date="2018-09" db="EMBL/GenBank/DDBJ databases">
        <authorList>
            <person name="Kim I."/>
        </authorList>
    </citation>
    <scope>NUCLEOTIDE SEQUENCE [LARGE SCALE GENOMIC DNA]</scope>
    <source>
        <strain evidence="9">DD4a</strain>
    </source>
</reference>
<dbReference type="GO" id="GO:0000160">
    <property type="term" value="P:phosphorelay signal transduction system"/>
    <property type="evidence" value="ECO:0007669"/>
    <property type="project" value="InterPro"/>
</dbReference>
<keyword evidence="9" id="KW-1185">Reference proteome</keyword>
<dbReference type="InterPro" id="IPR000792">
    <property type="entry name" value="Tscrpt_reg_LuxR_C"/>
</dbReference>
<dbReference type="CDD" id="cd06170">
    <property type="entry name" value="LuxR_C_like"/>
    <property type="match status" value="1"/>
</dbReference>
<dbReference type="PROSITE" id="PS50043">
    <property type="entry name" value="HTH_LUXR_2"/>
    <property type="match status" value="1"/>
</dbReference>
<feature type="domain" description="HTH luxR-type" evidence="6">
    <location>
        <begin position="128"/>
        <end position="193"/>
    </location>
</feature>
<dbReference type="AlphaFoldDB" id="A0A3A1UEA8"/>
<dbReference type="GO" id="GO:0006355">
    <property type="term" value="P:regulation of DNA-templated transcription"/>
    <property type="evidence" value="ECO:0007669"/>
    <property type="project" value="InterPro"/>
</dbReference>
<evidence type="ECO:0000256" key="1">
    <source>
        <dbReference type="ARBA" id="ARBA00022553"/>
    </source>
</evidence>
<name>A0A3A1UEA8_9MICO</name>
<feature type="domain" description="Response regulatory" evidence="7">
    <location>
        <begin position="1"/>
        <end position="103"/>
    </location>
</feature>
<evidence type="ECO:0000256" key="4">
    <source>
        <dbReference type="ARBA" id="ARBA00023163"/>
    </source>
</evidence>
<dbReference type="SMART" id="SM00448">
    <property type="entry name" value="REC"/>
    <property type="match status" value="1"/>
</dbReference>
<dbReference type="InterPro" id="IPR011006">
    <property type="entry name" value="CheY-like_superfamily"/>
</dbReference>
<dbReference type="SMART" id="SM00421">
    <property type="entry name" value="HTH_LUXR"/>
    <property type="match status" value="1"/>
</dbReference>
<dbReference type="GO" id="GO:0003677">
    <property type="term" value="F:DNA binding"/>
    <property type="evidence" value="ECO:0007669"/>
    <property type="project" value="UniProtKB-KW"/>
</dbReference>
<dbReference type="Pfam" id="PF00196">
    <property type="entry name" value="GerE"/>
    <property type="match status" value="1"/>
</dbReference>
<dbReference type="InterPro" id="IPR001789">
    <property type="entry name" value="Sig_transdc_resp-reg_receiver"/>
</dbReference>
<dbReference type="InterPro" id="IPR058245">
    <property type="entry name" value="NreC/VraR/RcsB-like_REC"/>
</dbReference>
<dbReference type="EMBL" id="QXTG01000001">
    <property type="protein sequence ID" value="RIX31426.1"/>
    <property type="molecule type" value="Genomic_DNA"/>
</dbReference>
<dbReference type="PROSITE" id="PS50110">
    <property type="entry name" value="RESPONSE_REGULATORY"/>
    <property type="match status" value="1"/>
</dbReference>
<dbReference type="PANTHER" id="PTHR43214">
    <property type="entry name" value="TWO-COMPONENT RESPONSE REGULATOR"/>
    <property type="match status" value="1"/>
</dbReference>
<keyword evidence="1 5" id="KW-0597">Phosphoprotein</keyword>
<evidence type="ECO:0000259" key="6">
    <source>
        <dbReference type="PROSITE" id="PS50043"/>
    </source>
</evidence>
<evidence type="ECO:0000313" key="9">
    <source>
        <dbReference type="Proteomes" id="UP000265742"/>
    </source>
</evidence>
<keyword evidence="4" id="KW-0804">Transcription</keyword>
<accession>A0A3A1UEA8</accession>
<gene>
    <name evidence="8" type="ORF">D1781_06790</name>
</gene>
<evidence type="ECO:0000313" key="8">
    <source>
        <dbReference type="EMBL" id="RIX31426.1"/>
    </source>
</evidence>
<dbReference type="OrthoDB" id="9808843at2"/>
<keyword evidence="3 8" id="KW-0238">DNA-binding</keyword>
<evidence type="ECO:0000256" key="2">
    <source>
        <dbReference type="ARBA" id="ARBA00023015"/>
    </source>
</evidence>
<dbReference type="Proteomes" id="UP000265742">
    <property type="component" value="Unassembled WGS sequence"/>
</dbReference>
<dbReference type="SUPFAM" id="SSF52172">
    <property type="entry name" value="CheY-like"/>
    <property type="match status" value="1"/>
</dbReference>
<evidence type="ECO:0000256" key="3">
    <source>
        <dbReference type="ARBA" id="ARBA00023125"/>
    </source>
</evidence>
<comment type="caution">
    <text evidence="8">The sequence shown here is derived from an EMBL/GenBank/DDBJ whole genome shotgun (WGS) entry which is preliminary data.</text>
</comment>
<dbReference type="Pfam" id="PF00072">
    <property type="entry name" value="Response_reg"/>
    <property type="match status" value="1"/>
</dbReference>
<evidence type="ECO:0000259" key="7">
    <source>
        <dbReference type="PROSITE" id="PS50110"/>
    </source>
</evidence>
<protein>
    <submittedName>
        <fullName evidence="8">DNA-binding response regulator</fullName>
    </submittedName>
</protein>
<evidence type="ECO:0000256" key="5">
    <source>
        <dbReference type="PROSITE-ProRule" id="PRU00169"/>
    </source>
</evidence>